<dbReference type="GO" id="GO:0017147">
    <property type="term" value="F:Wnt-protein binding"/>
    <property type="evidence" value="ECO:0007669"/>
    <property type="project" value="InterPro"/>
</dbReference>
<gene>
    <name evidence="1" type="ORF">EDB95_4504</name>
</gene>
<protein>
    <recommendedName>
        <fullName evidence="3">APCDD1 domain-containing protein</fullName>
    </recommendedName>
</protein>
<evidence type="ECO:0008006" key="3">
    <source>
        <dbReference type="Google" id="ProtNLM"/>
    </source>
</evidence>
<dbReference type="GO" id="GO:0030178">
    <property type="term" value="P:negative regulation of Wnt signaling pathway"/>
    <property type="evidence" value="ECO:0007669"/>
    <property type="project" value="InterPro"/>
</dbReference>
<evidence type="ECO:0000313" key="1">
    <source>
        <dbReference type="EMBL" id="TDW96669.1"/>
    </source>
</evidence>
<reference evidence="1 2" key="1">
    <citation type="submission" date="2019-03" db="EMBL/GenBank/DDBJ databases">
        <title>Genomic Encyclopedia of Type Strains, Phase IV (KMG-IV): sequencing the most valuable type-strain genomes for metagenomic binning, comparative biology and taxonomic classification.</title>
        <authorList>
            <person name="Goeker M."/>
        </authorList>
    </citation>
    <scope>NUCLEOTIDE SEQUENCE [LARGE SCALE GENOMIC DNA]</scope>
    <source>
        <strain evidence="1 2">DSM 100059</strain>
    </source>
</reference>
<name>A0A4R8DGA2_9BACT</name>
<dbReference type="RefSeq" id="WP_133997514.1">
    <property type="nucleotide sequence ID" value="NZ_SODV01000002.1"/>
</dbReference>
<dbReference type="PANTHER" id="PTHR31021:SF1">
    <property type="entry name" value="CHROMOSOME UNDETERMINED SCAFFOLD_56, WHOLE GENOME SHOTGUN SEQUENCE"/>
    <property type="match status" value="1"/>
</dbReference>
<keyword evidence="2" id="KW-1185">Reference proteome</keyword>
<organism evidence="1 2">
    <name type="scientific">Dinghuibacter silviterrae</name>
    <dbReference type="NCBI Taxonomy" id="1539049"/>
    <lineage>
        <taxon>Bacteria</taxon>
        <taxon>Pseudomonadati</taxon>
        <taxon>Bacteroidota</taxon>
        <taxon>Chitinophagia</taxon>
        <taxon>Chitinophagales</taxon>
        <taxon>Chitinophagaceae</taxon>
        <taxon>Dinghuibacter</taxon>
    </lineage>
</organism>
<dbReference type="Proteomes" id="UP000294498">
    <property type="component" value="Unassembled WGS sequence"/>
</dbReference>
<comment type="caution">
    <text evidence="1">The sequence shown here is derived from an EMBL/GenBank/DDBJ whole genome shotgun (WGS) entry which is preliminary data.</text>
</comment>
<evidence type="ECO:0000313" key="2">
    <source>
        <dbReference type="Proteomes" id="UP000294498"/>
    </source>
</evidence>
<dbReference type="PANTHER" id="PTHR31021">
    <property type="entry name" value="ADENOMATOSIS POLYPOSIS COLI DOWN-REGULATED 1"/>
    <property type="match status" value="1"/>
</dbReference>
<dbReference type="OrthoDB" id="8246627at2"/>
<dbReference type="InterPro" id="IPR042425">
    <property type="entry name" value="APCDD1"/>
</dbReference>
<dbReference type="EMBL" id="SODV01000002">
    <property type="protein sequence ID" value="TDW96669.1"/>
    <property type="molecule type" value="Genomic_DNA"/>
</dbReference>
<sequence length="184" mass="20765">MNIKTASIGKWESIAPEVRPSNTKNADGTLKPFYLRRRFTLQEDDSFELIVTNLADPNGKVPLVAMSIKGHIEWRGDHPIAPGAQKVDFSADEAYTVTPLVQGFADILNQFTKGFNEWKVGDTQSIFKKAFPPFGLTTGQIFKEYDLIYVFNGMMFWGARNVDGRGFDTEENRPTNLQIPMIKI</sequence>
<dbReference type="GO" id="GO:0005886">
    <property type="term" value="C:plasma membrane"/>
    <property type="evidence" value="ECO:0007669"/>
    <property type="project" value="InterPro"/>
</dbReference>
<dbReference type="AlphaFoldDB" id="A0A4R8DGA2"/>
<accession>A0A4R8DGA2</accession>
<proteinExistence type="predicted"/>